<keyword evidence="2" id="KW-1185">Reference proteome</keyword>
<proteinExistence type="predicted"/>
<name>A0AAV2BK13_9ARAC</name>
<gene>
    <name evidence="1" type="ORF">LARSCL_LOCUS19578</name>
</gene>
<dbReference type="EMBL" id="CAXIEN010000386">
    <property type="protein sequence ID" value="CAL1295995.1"/>
    <property type="molecule type" value="Genomic_DNA"/>
</dbReference>
<organism evidence="1 2">
    <name type="scientific">Larinioides sclopetarius</name>
    <dbReference type="NCBI Taxonomy" id="280406"/>
    <lineage>
        <taxon>Eukaryota</taxon>
        <taxon>Metazoa</taxon>
        <taxon>Ecdysozoa</taxon>
        <taxon>Arthropoda</taxon>
        <taxon>Chelicerata</taxon>
        <taxon>Arachnida</taxon>
        <taxon>Araneae</taxon>
        <taxon>Araneomorphae</taxon>
        <taxon>Entelegynae</taxon>
        <taxon>Araneoidea</taxon>
        <taxon>Araneidae</taxon>
        <taxon>Larinioides</taxon>
    </lineage>
</organism>
<evidence type="ECO:0000313" key="1">
    <source>
        <dbReference type="EMBL" id="CAL1295995.1"/>
    </source>
</evidence>
<evidence type="ECO:0000313" key="2">
    <source>
        <dbReference type="Proteomes" id="UP001497382"/>
    </source>
</evidence>
<accession>A0AAV2BK13</accession>
<protein>
    <submittedName>
        <fullName evidence="1">Uncharacterized protein</fullName>
    </submittedName>
</protein>
<sequence>MEGTYSGKTSTIVSSENQHILDIRVVVLILITRVKLACSWF</sequence>
<dbReference type="Proteomes" id="UP001497382">
    <property type="component" value="Unassembled WGS sequence"/>
</dbReference>
<reference evidence="1 2" key="1">
    <citation type="submission" date="2024-04" db="EMBL/GenBank/DDBJ databases">
        <authorList>
            <person name="Rising A."/>
            <person name="Reimegard J."/>
            <person name="Sonavane S."/>
            <person name="Akerstrom W."/>
            <person name="Nylinder S."/>
            <person name="Hedman E."/>
            <person name="Kallberg Y."/>
        </authorList>
    </citation>
    <scope>NUCLEOTIDE SEQUENCE [LARGE SCALE GENOMIC DNA]</scope>
</reference>
<comment type="caution">
    <text evidence="1">The sequence shown here is derived from an EMBL/GenBank/DDBJ whole genome shotgun (WGS) entry which is preliminary data.</text>
</comment>
<dbReference type="AlphaFoldDB" id="A0AAV2BK13"/>